<dbReference type="Pfam" id="PF07963">
    <property type="entry name" value="N_methyl"/>
    <property type="match status" value="1"/>
</dbReference>
<keyword evidence="1" id="KW-1133">Transmembrane helix</keyword>
<dbReference type="InterPro" id="IPR012902">
    <property type="entry name" value="N_methyl_site"/>
</dbReference>
<protein>
    <submittedName>
        <fullName evidence="2">Putative Mannose-sensitive agglutinin (MSHA) biogenesis proteinMshD (Pilus type IV)</fullName>
    </submittedName>
</protein>
<keyword evidence="3" id="KW-1185">Reference proteome</keyword>
<dbReference type="Proteomes" id="UP000250163">
    <property type="component" value="Chromosome MORIYA"/>
</dbReference>
<proteinExistence type="predicted"/>
<dbReference type="OrthoDB" id="5593857at2"/>
<dbReference type="PROSITE" id="PS00409">
    <property type="entry name" value="PROKAR_NTER_METHYL"/>
    <property type="match status" value="1"/>
</dbReference>
<accession>A0A330LSG8</accession>
<dbReference type="NCBIfam" id="TIGR02532">
    <property type="entry name" value="IV_pilin_GFxxxE"/>
    <property type="match status" value="1"/>
</dbReference>
<dbReference type="KEGG" id="mya:MORIYA_3228"/>
<dbReference type="AlphaFoldDB" id="A0A330LSG8"/>
<name>A0A330LSG8_9GAMM</name>
<dbReference type="EMBL" id="LS483250">
    <property type="protein sequence ID" value="SQD79683.1"/>
    <property type="molecule type" value="Genomic_DNA"/>
</dbReference>
<keyword evidence="1" id="KW-0812">Transmembrane</keyword>
<gene>
    <name evidence="2" type="ORF">MORIYA_3228</name>
</gene>
<evidence type="ECO:0000313" key="2">
    <source>
        <dbReference type="EMBL" id="SQD79683.1"/>
    </source>
</evidence>
<organism evidence="2 3">
    <name type="scientific">Moritella yayanosii</name>
    <dbReference type="NCBI Taxonomy" id="69539"/>
    <lineage>
        <taxon>Bacteria</taxon>
        <taxon>Pseudomonadati</taxon>
        <taxon>Pseudomonadota</taxon>
        <taxon>Gammaproteobacteria</taxon>
        <taxon>Alteromonadales</taxon>
        <taxon>Moritellaceae</taxon>
        <taxon>Moritella</taxon>
    </lineage>
</organism>
<evidence type="ECO:0000313" key="3">
    <source>
        <dbReference type="Proteomes" id="UP000250163"/>
    </source>
</evidence>
<sequence>MNNKQRGFTLIEIVVGIVVLAIALTIVTGVFLPQANKMTTPMYQIKATALGKSIMNQVLIRYYDDVNARTNGAIRCGQVIFGGVAVPCGASLGLDVGETKASPDGFNDVDDYHIYCDDQTGYDPKVALGFFTNEYPGYGVRICASLAADKFGGNRGENHVAKRIRVTVFMPNNETITLTSFKGNY</sequence>
<dbReference type="RefSeq" id="WP_112716494.1">
    <property type="nucleotide sequence ID" value="NZ_LS483250.1"/>
</dbReference>
<keyword evidence="1" id="KW-0472">Membrane</keyword>
<evidence type="ECO:0000256" key="1">
    <source>
        <dbReference type="SAM" id="Phobius"/>
    </source>
</evidence>
<reference evidence="3" key="1">
    <citation type="submission" date="2018-05" db="EMBL/GenBank/DDBJ databases">
        <authorList>
            <person name="Cea G.-C."/>
            <person name="William W."/>
        </authorList>
    </citation>
    <scope>NUCLEOTIDE SEQUENCE [LARGE SCALE GENOMIC DNA]</scope>
    <source>
        <strain evidence="3">DB21MT 5</strain>
    </source>
</reference>
<feature type="transmembrane region" description="Helical" evidence="1">
    <location>
        <begin position="7"/>
        <end position="32"/>
    </location>
</feature>